<feature type="domain" description="DNA helicase Pif1-like 2B" evidence="3">
    <location>
        <begin position="426"/>
        <end position="471"/>
    </location>
</feature>
<proteinExistence type="inferred from homology"/>
<keyword evidence="1" id="KW-0347">Helicase</keyword>
<evidence type="ECO:0000313" key="4">
    <source>
        <dbReference type="EMBL" id="KAG8370301.1"/>
    </source>
</evidence>
<comment type="caution">
    <text evidence="4">The sequence shown here is derived from an EMBL/GenBank/DDBJ whole genome shotgun (WGS) entry which is preliminary data.</text>
</comment>
<dbReference type="AlphaFoldDB" id="A0AAV6WGP4"/>
<comment type="catalytic activity">
    <reaction evidence="1">
        <text>ATP + H2O = ADP + phosphate + H(+)</text>
        <dbReference type="Rhea" id="RHEA:13065"/>
        <dbReference type="ChEBI" id="CHEBI:15377"/>
        <dbReference type="ChEBI" id="CHEBI:15378"/>
        <dbReference type="ChEBI" id="CHEBI:30616"/>
        <dbReference type="ChEBI" id="CHEBI:43474"/>
        <dbReference type="ChEBI" id="CHEBI:456216"/>
        <dbReference type="EC" id="5.6.2.3"/>
    </reaction>
</comment>
<dbReference type="GO" id="GO:0016787">
    <property type="term" value="F:hydrolase activity"/>
    <property type="evidence" value="ECO:0007669"/>
    <property type="project" value="UniProtKB-KW"/>
</dbReference>
<dbReference type="EMBL" id="WHWC01000014">
    <property type="protein sequence ID" value="KAG8370301.1"/>
    <property type="molecule type" value="Genomic_DNA"/>
</dbReference>
<reference evidence="4" key="1">
    <citation type="submission" date="2019-10" db="EMBL/GenBank/DDBJ databases">
        <authorList>
            <person name="Zhang R."/>
            <person name="Pan Y."/>
            <person name="Wang J."/>
            <person name="Ma R."/>
            <person name="Yu S."/>
        </authorList>
    </citation>
    <scope>NUCLEOTIDE SEQUENCE</scope>
    <source>
        <strain evidence="4">LA-IB0</strain>
        <tissue evidence="4">Leaf</tissue>
    </source>
</reference>
<dbReference type="CDD" id="cd18809">
    <property type="entry name" value="SF1_C_RecD"/>
    <property type="match status" value="1"/>
</dbReference>
<dbReference type="GO" id="GO:0006310">
    <property type="term" value="P:DNA recombination"/>
    <property type="evidence" value="ECO:0007669"/>
    <property type="project" value="UniProtKB-KW"/>
</dbReference>
<comment type="cofactor">
    <cofactor evidence="1">
        <name>Mg(2+)</name>
        <dbReference type="ChEBI" id="CHEBI:18420"/>
    </cofactor>
</comment>
<gene>
    <name evidence="4" type="ORF">BUALT_Bualt14G0102700</name>
</gene>
<dbReference type="GO" id="GO:0005524">
    <property type="term" value="F:ATP binding"/>
    <property type="evidence" value="ECO:0007669"/>
    <property type="project" value="UniProtKB-KW"/>
</dbReference>
<comment type="similarity">
    <text evidence="1">Belongs to the helicase family.</text>
</comment>
<keyword evidence="1" id="KW-0227">DNA damage</keyword>
<dbReference type="GO" id="GO:0043139">
    <property type="term" value="F:5'-3' DNA helicase activity"/>
    <property type="evidence" value="ECO:0007669"/>
    <property type="project" value="UniProtKB-EC"/>
</dbReference>
<evidence type="ECO:0000256" key="1">
    <source>
        <dbReference type="RuleBase" id="RU363044"/>
    </source>
</evidence>
<dbReference type="Pfam" id="PF21530">
    <property type="entry name" value="Pif1_2B_dom"/>
    <property type="match status" value="1"/>
</dbReference>
<protein>
    <recommendedName>
        <fullName evidence="1">ATP-dependent DNA helicase</fullName>
        <ecNumber evidence="1">5.6.2.3</ecNumber>
    </recommendedName>
</protein>
<keyword evidence="1" id="KW-0378">Hydrolase</keyword>
<feature type="domain" description="DNA helicase Pif1-like DEAD-box helicase" evidence="2">
    <location>
        <begin position="224"/>
        <end position="325"/>
    </location>
</feature>
<dbReference type="GO" id="GO:0006281">
    <property type="term" value="P:DNA repair"/>
    <property type="evidence" value="ECO:0007669"/>
    <property type="project" value="UniProtKB-KW"/>
</dbReference>
<dbReference type="SUPFAM" id="SSF52540">
    <property type="entry name" value="P-loop containing nucleoside triphosphate hydrolases"/>
    <property type="match status" value="1"/>
</dbReference>
<name>A0AAV6WGP4_9LAMI</name>
<organism evidence="4 5">
    <name type="scientific">Buddleja alternifolia</name>
    <dbReference type="NCBI Taxonomy" id="168488"/>
    <lineage>
        <taxon>Eukaryota</taxon>
        <taxon>Viridiplantae</taxon>
        <taxon>Streptophyta</taxon>
        <taxon>Embryophyta</taxon>
        <taxon>Tracheophyta</taxon>
        <taxon>Spermatophyta</taxon>
        <taxon>Magnoliopsida</taxon>
        <taxon>eudicotyledons</taxon>
        <taxon>Gunneridae</taxon>
        <taxon>Pentapetalae</taxon>
        <taxon>asterids</taxon>
        <taxon>lamiids</taxon>
        <taxon>Lamiales</taxon>
        <taxon>Scrophulariaceae</taxon>
        <taxon>Buddlejeae</taxon>
        <taxon>Buddleja</taxon>
    </lineage>
</organism>
<dbReference type="PANTHER" id="PTHR10492:SF57">
    <property type="entry name" value="ATP-DEPENDENT DNA HELICASE"/>
    <property type="match status" value="1"/>
</dbReference>
<keyword evidence="5" id="KW-1185">Reference proteome</keyword>
<evidence type="ECO:0000259" key="2">
    <source>
        <dbReference type="Pfam" id="PF05970"/>
    </source>
</evidence>
<dbReference type="InterPro" id="IPR027417">
    <property type="entry name" value="P-loop_NTPase"/>
</dbReference>
<dbReference type="InterPro" id="IPR049163">
    <property type="entry name" value="Pif1-like_2B_dom"/>
</dbReference>
<dbReference type="Pfam" id="PF05970">
    <property type="entry name" value="PIF1"/>
    <property type="match status" value="1"/>
</dbReference>
<keyword evidence="1" id="KW-0067">ATP-binding</keyword>
<keyword evidence="1" id="KW-0547">Nucleotide-binding</keyword>
<dbReference type="InterPro" id="IPR010285">
    <property type="entry name" value="DNA_helicase_pif1-like_DEAD"/>
</dbReference>
<sequence length="591" mass="68066">MATIVIENNVDNPQIDEGRRYRHVDEIKQYLDCRYVSAIEACWRIYEFDLQEHYPTVERLEYHLPNQQFIFNEDDHLHNVVHREGIKETMLTKWFEANQKYVEARSLTYAEFQTAWVWKRDRKEWVKRKQGKCIGRMPYAHANSGERYYLRMLLYKVRGAQCFEDLRTYNGILYPTFKQACRALGLLEDDNEWHEASNWASSIKLRNMFSTMLMFSEITDPVNLCATLKDLLKETPNFSATKPFGGKLIVLGGDFKQILPVVTKGRRESIVAASIHKSKLWSQCKVMHLKINMQLSAQDGSTQSLNDLRSFAEWINNVGEGKTRHMRFDDGIESDWIEIPEKFLIEISDNSLMQLINTTYPELSDRYKDPTYLKERAILAPKNSDVDEINSMMLSMLPGEVRQFYSADTLCPGETSDCEQTMNPPELLHSIKVSGIPNHCLELKEGAPIMLLRNLNQSLGMCNGTRLIILKMGEKVLEARIVTGSHMGEEVLIPRIVLTTTASQTFVPMKRRQFPVKLAFAMTINKSQGQTLDRVGLYLPNPIFTHGQLYVTLSRVTNPLGLKILICNRPGVPRNCTRNIVYPEVLAAIHE</sequence>
<dbReference type="GO" id="GO:0000723">
    <property type="term" value="P:telomere maintenance"/>
    <property type="evidence" value="ECO:0007669"/>
    <property type="project" value="InterPro"/>
</dbReference>
<keyword evidence="1" id="KW-0234">DNA repair</keyword>
<accession>A0AAV6WGP4</accession>
<dbReference type="Proteomes" id="UP000826271">
    <property type="component" value="Unassembled WGS sequence"/>
</dbReference>
<keyword evidence="1" id="KW-0233">DNA recombination</keyword>
<dbReference type="PANTHER" id="PTHR10492">
    <property type="match status" value="1"/>
</dbReference>
<evidence type="ECO:0000259" key="3">
    <source>
        <dbReference type="Pfam" id="PF21530"/>
    </source>
</evidence>
<evidence type="ECO:0000313" key="5">
    <source>
        <dbReference type="Proteomes" id="UP000826271"/>
    </source>
</evidence>
<dbReference type="EC" id="5.6.2.3" evidence="1"/>